<dbReference type="KEGG" id="lbc:LACBIDRAFT_252730"/>
<comment type="similarity">
    <text evidence="1">Belongs to the peptidase S10 family.</text>
</comment>
<keyword evidence="3" id="KW-0645">Protease</keyword>
<dbReference type="EMBL" id="DS547119">
    <property type="protein sequence ID" value="EDR04208.1"/>
    <property type="molecule type" value="Genomic_DNA"/>
</dbReference>
<feature type="chain" id="PRO_5002749349" evidence="6">
    <location>
        <begin position="22"/>
        <end position="509"/>
    </location>
</feature>
<evidence type="ECO:0000313" key="8">
    <source>
        <dbReference type="Proteomes" id="UP000001194"/>
    </source>
</evidence>
<dbReference type="GO" id="GO:0004185">
    <property type="term" value="F:serine-type carboxypeptidase activity"/>
    <property type="evidence" value="ECO:0007669"/>
    <property type="project" value="InterPro"/>
</dbReference>
<dbReference type="Gene3D" id="1.10.287.410">
    <property type="match status" value="1"/>
</dbReference>
<dbReference type="GeneID" id="6080674"/>
<evidence type="ECO:0000256" key="6">
    <source>
        <dbReference type="SAM" id="SignalP"/>
    </source>
</evidence>
<dbReference type="InParanoid" id="B0DML2"/>
<evidence type="ECO:0000256" key="5">
    <source>
        <dbReference type="ARBA" id="ARBA00023180"/>
    </source>
</evidence>
<keyword evidence="6" id="KW-0732">Signal</keyword>
<proteinExistence type="inferred from homology"/>
<keyword evidence="8" id="KW-1185">Reference proteome</keyword>
<accession>B0DML2</accession>
<keyword evidence="5" id="KW-0325">Glycoprotein</keyword>
<reference evidence="7 8" key="1">
    <citation type="journal article" date="2008" name="Nature">
        <title>The genome of Laccaria bicolor provides insights into mycorrhizal symbiosis.</title>
        <authorList>
            <person name="Martin F."/>
            <person name="Aerts A."/>
            <person name="Ahren D."/>
            <person name="Brun A."/>
            <person name="Danchin E.G.J."/>
            <person name="Duchaussoy F."/>
            <person name="Gibon J."/>
            <person name="Kohler A."/>
            <person name="Lindquist E."/>
            <person name="Pereda V."/>
            <person name="Salamov A."/>
            <person name="Shapiro H.J."/>
            <person name="Wuyts J."/>
            <person name="Blaudez D."/>
            <person name="Buee M."/>
            <person name="Brokstein P."/>
            <person name="Canbaeck B."/>
            <person name="Cohen D."/>
            <person name="Courty P.E."/>
            <person name="Coutinho P.M."/>
            <person name="Delaruelle C."/>
            <person name="Detter J.C."/>
            <person name="Deveau A."/>
            <person name="DiFazio S."/>
            <person name="Duplessis S."/>
            <person name="Fraissinet-Tachet L."/>
            <person name="Lucic E."/>
            <person name="Frey-Klett P."/>
            <person name="Fourrey C."/>
            <person name="Feussner I."/>
            <person name="Gay G."/>
            <person name="Grimwood J."/>
            <person name="Hoegger P.J."/>
            <person name="Jain P."/>
            <person name="Kilaru S."/>
            <person name="Labbe J."/>
            <person name="Lin Y.C."/>
            <person name="Legue V."/>
            <person name="Le Tacon F."/>
            <person name="Marmeisse R."/>
            <person name="Melayah D."/>
            <person name="Montanini B."/>
            <person name="Muratet M."/>
            <person name="Nehls U."/>
            <person name="Niculita-Hirzel H."/>
            <person name="Oudot-Le Secq M.P."/>
            <person name="Peter M."/>
            <person name="Quesneville H."/>
            <person name="Rajashekar B."/>
            <person name="Reich M."/>
            <person name="Rouhier N."/>
            <person name="Schmutz J."/>
            <person name="Yin T."/>
            <person name="Chalot M."/>
            <person name="Henrissat B."/>
            <person name="Kuees U."/>
            <person name="Lucas S."/>
            <person name="Van de Peer Y."/>
            <person name="Podila G.K."/>
            <person name="Polle A."/>
            <person name="Pukkila P.J."/>
            <person name="Richardson P.M."/>
            <person name="Rouze P."/>
            <person name="Sanders I.R."/>
            <person name="Stajich J.E."/>
            <person name="Tunlid A."/>
            <person name="Tuskan G."/>
            <person name="Grigoriev I.V."/>
        </authorList>
    </citation>
    <scope>NUCLEOTIDE SEQUENCE [LARGE SCALE GENOMIC DNA]</scope>
    <source>
        <strain evidence="8">S238N-H82 / ATCC MYA-4686</strain>
    </source>
</reference>
<dbReference type="PANTHER" id="PTHR11802:SF64">
    <property type="entry name" value="CARBOXYPEPTIDASE"/>
    <property type="match status" value="1"/>
</dbReference>
<evidence type="ECO:0000256" key="4">
    <source>
        <dbReference type="ARBA" id="ARBA00022801"/>
    </source>
</evidence>
<dbReference type="SUPFAM" id="SSF53474">
    <property type="entry name" value="alpha/beta-Hydrolases"/>
    <property type="match status" value="1"/>
</dbReference>
<dbReference type="STRING" id="486041.B0DML2"/>
<gene>
    <name evidence="7" type="ORF">LACBIDRAFT_252730</name>
</gene>
<dbReference type="InterPro" id="IPR033124">
    <property type="entry name" value="Ser_caboxypep_his_AS"/>
</dbReference>
<evidence type="ECO:0000313" key="7">
    <source>
        <dbReference type="EMBL" id="EDR04208.1"/>
    </source>
</evidence>
<dbReference type="PROSITE" id="PS00560">
    <property type="entry name" value="CARBOXYPEPT_SER_HIS"/>
    <property type="match status" value="1"/>
</dbReference>
<dbReference type="AlphaFoldDB" id="B0DML2"/>
<keyword evidence="4" id="KW-0378">Hydrolase</keyword>
<name>B0DML2_LACBS</name>
<evidence type="ECO:0000256" key="2">
    <source>
        <dbReference type="ARBA" id="ARBA00022645"/>
    </source>
</evidence>
<protein>
    <submittedName>
        <fullName evidence="7">Predicted protein</fullName>
    </submittedName>
</protein>
<dbReference type="RefSeq" id="XP_001885099.1">
    <property type="nucleotide sequence ID" value="XM_001885064.1"/>
</dbReference>
<dbReference type="InterPro" id="IPR029058">
    <property type="entry name" value="AB_hydrolase_fold"/>
</dbReference>
<dbReference type="Pfam" id="PF00450">
    <property type="entry name" value="Peptidase_S10"/>
    <property type="match status" value="1"/>
</dbReference>
<keyword evidence="2" id="KW-0121">Carboxypeptidase</keyword>
<evidence type="ECO:0000256" key="3">
    <source>
        <dbReference type="ARBA" id="ARBA00022670"/>
    </source>
</evidence>
<dbReference type="HOGENOM" id="CLU_008523_10_3_1"/>
<dbReference type="GO" id="GO:0006508">
    <property type="term" value="P:proteolysis"/>
    <property type="evidence" value="ECO:0007669"/>
    <property type="project" value="UniProtKB-KW"/>
</dbReference>
<dbReference type="InterPro" id="IPR001563">
    <property type="entry name" value="Peptidase_S10"/>
</dbReference>
<organism evidence="8">
    <name type="scientific">Laccaria bicolor (strain S238N-H82 / ATCC MYA-4686)</name>
    <name type="common">Bicoloured deceiver</name>
    <name type="synonym">Laccaria laccata var. bicolor</name>
    <dbReference type="NCBI Taxonomy" id="486041"/>
    <lineage>
        <taxon>Eukaryota</taxon>
        <taxon>Fungi</taxon>
        <taxon>Dikarya</taxon>
        <taxon>Basidiomycota</taxon>
        <taxon>Agaricomycotina</taxon>
        <taxon>Agaricomycetes</taxon>
        <taxon>Agaricomycetidae</taxon>
        <taxon>Agaricales</taxon>
        <taxon>Agaricineae</taxon>
        <taxon>Hydnangiaceae</taxon>
        <taxon>Laccaria</taxon>
    </lineage>
</organism>
<feature type="signal peptide" evidence="6">
    <location>
        <begin position="1"/>
        <end position="21"/>
    </location>
</feature>
<evidence type="ECO:0000256" key="1">
    <source>
        <dbReference type="ARBA" id="ARBA00009431"/>
    </source>
</evidence>
<dbReference type="PANTHER" id="PTHR11802">
    <property type="entry name" value="SERINE PROTEASE FAMILY S10 SERINE CARBOXYPEPTIDASE"/>
    <property type="match status" value="1"/>
</dbReference>
<dbReference type="Gene3D" id="3.40.50.1820">
    <property type="entry name" value="alpha/beta hydrolase"/>
    <property type="match status" value="1"/>
</dbReference>
<dbReference type="GO" id="GO:0000324">
    <property type="term" value="C:fungal-type vacuole"/>
    <property type="evidence" value="ECO:0007669"/>
    <property type="project" value="TreeGrafter"/>
</dbReference>
<dbReference type="PRINTS" id="PR00724">
    <property type="entry name" value="CRBOXYPTASEC"/>
</dbReference>
<sequence>MRPKFLFIPTLVLAFLPPLAAVATVSPFQISDSSKNHNFLPQTTFFALVKNPNVSLRFVSDFGVCETTPGVHQKSGYITVGKNMHMWFWFFESRTSPETAPFTLWLSGGPGCSSMIGLFQENGPCYVNPDSKTIVINSFSWNNISNMIYIDEPIGAGFSIGNDTVNSTETAAPFVWQAFQVLFESGAFSKFVSRELILATDSYGGHYGPAFVTYFNKQNALIESWLLQGERVEVSTLIINKVPGARTSLLQGQAYVDFATNAPGYGQLQPDNILAQINQSYFGLGGCREQELACYAAGDSIDSENICRKADDFCKIQNDNVLNLAAANRDPYDLRQNTSALFPFEFYVDLSNLHSTRTKIGAEVRYKECPNAPLRPFVKTGDSPRMFLPQLGPLADSGLKLLIWVSRDADIICNWLGAHASVPAMDWYGHDRLVKTPFTIMTMNGKAVAEMLNVDFSFAPVYQAGHQVPAFQPETSFDSDKSCIKSNLTRFEFLRPFFCDNFLVDMFRC</sequence>
<dbReference type="OrthoDB" id="443318at2759"/>
<dbReference type="Proteomes" id="UP000001194">
    <property type="component" value="Unassembled WGS sequence"/>
</dbReference>